<evidence type="ECO:0000313" key="5">
    <source>
        <dbReference type="EMBL" id="MBC8433896.1"/>
    </source>
</evidence>
<keyword evidence="2" id="KW-0408">Iron</keyword>
<dbReference type="Proteomes" id="UP000605201">
    <property type="component" value="Unassembled WGS sequence"/>
</dbReference>
<dbReference type="InterPro" id="IPR017896">
    <property type="entry name" value="4Fe4S_Fe-S-bd"/>
</dbReference>
<dbReference type="GO" id="GO:0051536">
    <property type="term" value="F:iron-sulfur cluster binding"/>
    <property type="evidence" value="ECO:0007669"/>
    <property type="project" value="UniProtKB-KW"/>
</dbReference>
<evidence type="ECO:0000313" key="6">
    <source>
        <dbReference type="Proteomes" id="UP000605201"/>
    </source>
</evidence>
<comment type="caution">
    <text evidence="5">The sequence shown here is derived from an EMBL/GenBank/DDBJ whole genome shotgun (WGS) entry which is preliminary data.</text>
</comment>
<dbReference type="InterPro" id="IPR023753">
    <property type="entry name" value="FAD/NAD-binding_dom"/>
</dbReference>
<dbReference type="PANTHER" id="PTHR42783">
    <property type="entry name" value="GLUTAMATE SYNTHASE [NADPH] SMALL CHAIN"/>
    <property type="match status" value="1"/>
</dbReference>
<dbReference type="GO" id="GO:0016491">
    <property type="term" value="F:oxidoreductase activity"/>
    <property type="evidence" value="ECO:0007669"/>
    <property type="project" value="InterPro"/>
</dbReference>
<keyword evidence="3" id="KW-0411">Iron-sulfur</keyword>
<dbReference type="Pfam" id="PF14691">
    <property type="entry name" value="Fer4_20"/>
    <property type="match status" value="1"/>
</dbReference>
<dbReference type="Gene3D" id="3.50.50.60">
    <property type="entry name" value="FAD/NAD(P)-binding domain"/>
    <property type="match status" value="3"/>
</dbReference>
<dbReference type="PANTHER" id="PTHR42783:SF3">
    <property type="entry name" value="GLUTAMATE SYNTHASE [NADPH] SMALL CHAIN-RELATED"/>
    <property type="match status" value="1"/>
</dbReference>
<dbReference type="Gene3D" id="1.10.1060.10">
    <property type="entry name" value="Alpha-helical ferredoxin"/>
    <property type="match status" value="2"/>
</dbReference>
<keyword evidence="1" id="KW-0479">Metal-binding</keyword>
<dbReference type="SUPFAM" id="SSF51971">
    <property type="entry name" value="Nucleotide-binding domain"/>
    <property type="match status" value="2"/>
</dbReference>
<dbReference type="AlphaFoldDB" id="A0A8J6TNT4"/>
<dbReference type="InterPro" id="IPR036188">
    <property type="entry name" value="FAD/NAD-bd_sf"/>
</dbReference>
<sequence length="1127" mass="121237">MKRPKDRLHRVTVIGATPAGIAAVNKLGELGIPVTLIDSDADLDRKLARDEWCLKSGITFNYAYRPGLIRMLRNPNIRCILPARVSAVKHSSQGFRVRLNRMETFVDLERCTLCGRCTEVCPVSAPGGERPIRLNSQRSLPGRVVIDKRRRPLCQQSCPLGVNVQGYITLARAGRFTQALDLIREQNVLPGICGRVCTHPCEEVCRRGDLDEPIAIRDIKRFVADYEGDHPSEKKASLTGTRSHKIAVVGSGPAGLAAAADLARLGYPVTVFEKEKLPGGLLRYGIGPHRLPRKILDADLAYIEKLGVEFVGGNPVDLDADLGRLKDEFAAVLCTTGTWSDRKLGVEGETLDGVEGCLAFLSRFYRGDIDSFAEKTAVIGDGNAAFDLARTLVRLGADVTLLSWFPEELIPADPAEIQAAREEGVVVRTALQTVAFLGRNGSLKRLRCRPTRPGEPDAQGIPWPVVIPGRKPLEFEFDRAFVAIGQAGVLKNGRRIGGMDISRHGFIKVDGDGRTSCAGVFAAGDIVAGPSTVIEAMAAGRSAARAIHQDISGEETRSIAAARPENKDYPEISNEIPYLARTAMPERQPAVRLQSFTEVAMGLSESQVVAEAERCLQCGVCSECMECVEACGAINAVNHGEIGGETMELTGVVIVADPDNAPSIRGEDVIRAYGPKSAKTDVDAMVLRGFAAAAKAMVLLGGTSLRPRGRGLSFSPPDPGLSPEIRIGVFVCRCNSALGWLDGMDKYVEGLTALDDVVHAEVLSSVCAPEGSAGIIRTIRQKGITRIALAACVCCPLNFICSACTDQRSRLKEALFNGTGISRSMVESCNLKGEALRLIAQDHSLAMKKFSGLVDRTLQRARRLKSLPDPVRNYNFNTAVIGTSEAAVTSVMTLAEAGMEVFWLTSSVAMSADLPGHLNVYSFKDATVKELSGTLGNFRVSITAGDQDQVLQVGAVILDEKSRKRIEYIHQKGLPGRFVQAEMQQQGVPGVPFSYPGSTAISGLYLADPPGINVSNRKKGAAAAVQAAAVMPRGPRQNKGYVVVVNESLCRSCGRCIRVCPSQAVTLHKNSIDSWSAGVDEALCKGCGNCISVCPSNAADSPYRDQHFLEQIIENILGSSQKELERS</sequence>
<name>A0A8J6TNT4_9BACT</name>
<dbReference type="PROSITE" id="PS51379">
    <property type="entry name" value="4FE4S_FER_2"/>
    <property type="match status" value="3"/>
</dbReference>
<evidence type="ECO:0000256" key="1">
    <source>
        <dbReference type="ARBA" id="ARBA00022723"/>
    </source>
</evidence>
<feature type="domain" description="4Fe-4S ferredoxin-type" evidence="4">
    <location>
        <begin position="102"/>
        <end position="131"/>
    </location>
</feature>
<evidence type="ECO:0000259" key="4">
    <source>
        <dbReference type="PROSITE" id="PS51379"/>
    </source>
</evidence>
<dbReference type="GO" id="GO:0046872">
    <property type="term" value="F:metal ion binding"/>
    <property type="evidence" value="ECO:0007669"/>
    <property type="project" value="UniProtKB-KW"/>
</dbReference>
<dbReference type="Gene3D" id="3.30.70.20">
    <property type="match status" value="1"/>
</dbReference>
<evidence type="ECO:0000256" key="3">
    <source>
        <dbReference type="ARBA" id="ARBA00023014"/>
    </source>
</evidence>
<dbReference type="InterPro" id="IPR028261">
    <property type="entry name" value="DPD_II"/>
</dbReference>
<dbReference type="Pfam" id="PF07992">
    <property type="entry name" value="Pyr_redox_2"/>
    <property type="match status" value="1"/>
</dbReference>
<feature type="domain" description="4Fe-4S ferredoxin-type" evidence="4">
    <location>
        <begin position="1041"/>
        <end position="1070"/>
    </location>
</feature>
<dbReference type="SUPFAM" id="SSF46548">
    <property type="entry name" value="alpha-helical ferredoxin"/>
    <property type="match status" value="2"/>
</dbReference>
<organism evidence="5 6">
    <name type="scientific">Candidatus Desulfatibia vada</name>
    <dbReference type="NCBI Taxonomy" id="2841696"/>
    <lineage>
        <taxon>Bacteria</taxon>
        <taxon>Pseudomonadati</taxon>
        <taxon>Thermodesulfobacteriota</taxon>
        <taxon>Desulfobacteria</taxon>
        <taxon>Desulfobacterales</taxon>
        <taxon>Desulfobacterales incertae sedis</taxon>
        <taxon>Candidatus Desulfatibia</taxon>
    </lineage>
</organism>
<dbReference type="SUPFAM" id="SSF54862">
    <property type="entry name" value="4Fe-4S ferredoxins"/>
    <property type="match status" value="2"/>
</dbReference>
<feature type="domain" description="4Fe-4S ferredoxin-type" evidence="4">
    <location>
        <begin position="1075"/>
        <end position="1104"/>
    </location>
</feature>
<dbReference type="PRINTS" id="PR00469">
    <property type="entry name" value="PNDRDTASEII"/>
</dbReference>
<dbReference type="PROSITE" id="PS00198">
    <property type="entry name" value="4FE4S_FER_1"/>
    <property type="match status" value="3"/>
</dbReference>
<dbReference type="EMBL" id="JACNIG010000351">
    <property type="protein sequence ID" value="MBC8433896.1"/>
    <property type="molecule type" value="Genomic_DNA"/>
</dbReference>
<reference evidence="5 6" key="1">
    <citation type="submission" date="2020-08" db="EMBL/GenBank/DDBJ databases">
        <title>Bridging the membrane lipid divide: bacteria of the FCB group superphylum have the potential to synthesize archaeal ether lipids.</title>
        <authorList>
            <person name="Villanueva L."/>
            <person name="Von Meijenfeldt F.A.B."/>
            <person name="Westbye A.B."/>
            <person name="Yadav S."/>
            <person name="Hopmans E.C."/>
            <person name="Dutilh B.E."/>
            <person name="Sinninghe Damste J.S."/>
        </authorList>
    </citation>
    <scope>NUCLEOTIDE SEQUENCE [LARGE SCALE GENOMIC DNA]</scope>
    <source>
        <strain evidence="5">NIOZ-UU17</strain>
    </source>
</reference>
<accession>A0A8J6TNT4</accession>
<dbReference type="Pfam" id="PF12838">
    <property type="entry name" value="Fer4_7"/>
    <property type="match status" value="1"/>
</dbReference>
<protein>
    <submittedName>
        <fullName evidence="5">FAD-dependent oxidoreductase</fullName>
    </submittedName>
</protein>
<proteinExistence type="predicted"/>
<dbReference type="InterPro" id="IPR009051">
    <property type="entry name" value="Helical_ferredxn"/>
</dbReference>
<gene>
    <name evidence="5" type="ORF">H8D96_18445</name>
</gene>
<dbReference type="Pfam" id="PF00037">
    <property type="entry name" value="Fer4"/>
    <property type="match status" value="1"/>
</dbReference>
<dbReference type="SUPFAM" id="SSF51905">
    <property type="entry name" value="FAD/NAD(P)-binding domain"/>
    <property type="match status" value="1"/>
</dbReference>
<evidence type="ECO:0000256" key="2">
    <source>
        <dbReference type="ARBA" id="ARBA00023004"/>
    </source>
</evidence>
<dbReference type="InterPro" id="IPR017900">
    <property type="entry name" value="4Fe4S_Fe_S_CS"/>
</dbReference>
<dbReference type="PRINTS" id="PR00368">
    <property type="entry name" value="FADPNR"/>
</dbReference>